<proteinExistence type="predicted"/>
<dbReference type="SUPFAM" id="SSF52540">
    <property type="entry name" value="P-loop containing nucleoside triphosphate hydrolases"/>
    <property type="match status" value="1"/>
</dbReference>
<reference evidence="1 2" key="1">
    <citation type="journal article" date="2015" name="Genome Biol. Evol.">
        <title>Phylogenomic analyses indicate that early fungi evolved digesting cell walls of algal ancestors of land plants.</title>
        <authorList>
            <person name="Chang Y."/>
            <person name="Wang S."/>
            <person name="Sekimoto S."/>
            <person name="Aerts A.L."/>
            <person name="Choi C."/>
            <person name="Clum A."/>
            <person name="LaButti K.M."/>
            <person name="Lindquist E.A."/>
            <person name="Yee Ngan C."/>
            <person name="Ohm R.A."/>
            <person name="Salamov A.A."/>
            <person name="Grigoriev I.V."/>
            <person name="Spatafora J.W."/>
            <person name="Berbee M.L."/>
        </authorList>
    </citation>
    <scope>NUCLEOTIDE SEQUENCE [LARGE SCALE GENOMIC DNA]</scope>
    <source>
        <strain evidence="1 2">NRRL 28638</strain>
    </source>
</reference>
<evidence type="ECO:0000313" key="2">
    <source>
        <dbReference type="Proteomes" id="UP000070444"/>
    </source>
</evidence>
<gene>
    <name evidence="1" type="ORF">CONCODRAFT_7982</name>
</gene>
<keyword evidence="2" id="KW-1185">Reference proteome</keyword>
<dbReference type="EMBL" id="KQ964530">
    <property type="protein sequence ID" value="KXN69569.1"/>
    <property type="molecule type" value="Genomic_DNA"/>
</dbReference>
<dbReference type="Gene3D" id="3.40.850.10">
    <property type="entry name" value="Kinesin motor domain"/>
    <property type="match status" value="1"/>
</dbReference>
<evidence type="ECO:0000313" key="1">
    <source>
        <dbReference type="EMBL" id="KXN69569.1"/>
    </source>
</evidence>
<accession>A0A137P3Q6</accession>
<dbReference type="InterPro" id="IPR036961">
    <property type="entry name" value="Kinesin_motor_dom_sf"/>
</dbReference>
<name>A0A137P3Q6_CONC2</name>
<organism evidence="1 2">
    <name type="scientific">Conidiobolus coronatus (strain ATCC 28846 / CBS 209.66 / NRRL 28638)</name>
    <name type="common">Delacroixia coronata</name>
    <dbReference type="NCBI Taxonomy" id="796925"/>
    <lineage>
        <taxon>Eukaryota</taxon>
        <taxon>Fungi</taxon>
        <taxon>Fungi incertae sedis</taxon>
        <taxon>Zoopagomycota</taxon>
        <taxon>Entomophthoromycotina</taxon>
        <taxon>Entomophthoromycetes</taxon>
        <taxon>Entomophthorales</taxon>
        <taxon>Ancylistaceae</taxon>
        <taxon>Conidiobolus</taxon>
    </lineage>
</organism>
<sequence length="91" mass="10234">MNFDVGFKLPLAAFYLYKTTKNIDPFTNLGSNGLVAVNRNKDPDLFTNEVSLQPHIYDIATKAYFLMRRLGSDESIIFCGPGNSGKSFSYR</sequence>
<dbReference type="OrthoDB" id="370884at2759"/>
<dbReference type="AlphaFoldDB" id="A0A137P3Q6"/>
<dbReference type="Proteomes" id="UP000070444">
    <property type="component" value="Unassembled WGS sequence"/>
</dbReference>
<protein>
    <submittedName>
        <fullName evidence="1">Uncharacterized protein</fullName>
    </submittedName>
</protein>
<dbReference type="InterPro" id="IPR027417">
    <property type="entry name" value="P-loop_NTPase"/>
</dbReference>